<proteinExistence type="predicted"/>
<dbReference type="EMBL" id="CP074694">
    <property type="protein sequence ID" value="QVL32916.1"/>
    <property type="molecule type" value="Genomic_DNA"/>
</dbReference>
<dbReference type="SUPFAM" id="SSF52777">
    <property type="entry name" value="CoA-dependent acyltransferases"/>
    <property type="match status" value="1"/>
</dbReference>
<sequence length="261" mass="29668">MRTRSMGRYISLSISRRFVCDMMDFSREIPLIPFERRMQLAELVAARNCCSIKPSWCGIFTKALAIVGQRIPVFRRAYLKFPRPRLYEHPYSVACVVIERDVLGDLGVIFCLIRKPHELPLTEIDGRILMYQKDPLNKHGTTRKIVRVSKLPRWLRHLGWWYQLNCDGTIRAYNSGTYGVSVTAGHGATALSLETPLTSTLHYGIFEADGSLACRMTFDHRVMDGGDMARILVELESVLRTEMLAEVKSLVEMNPPVSSSA</sequence>
<keyword evidence="2" id="KW-1185">Reference proteome</keyword>
<accession>A0A8E6B871</accession>
<protein>
    <recommendedName>
        <fullName evidence="3">2-oxoacid dehydrogenase acyltransferase catalytic domain-containing protein</fullName>
    </recommendedName>
</protein>
<dbReference type="KEGG" id="tsph:KIH39_03085"/>
<evidence type="ECO:0000313" key="1">
    <source>
        <dbReference type="EMBL" id="QVL32916.1"/>
    </source>
</evidence>
<name>A0A8E6B871_9BACT</name>
<dbReference type="RefSeq" id="WP_213497806.1">
    <property type="nucleotide sequence ID" value="NZ_CP074694.1"/>
</dbReference>
<dbReference type="Gene3D" id="3.30.559.10">
    <property type="entry name" value="Chloramphenicol acetyltransferase-like domain"/>
    <property type="match status" value="1"/>
</dbReference>
<reference evidence="1" key="1">
    <citation type="submission" date="2021-05" db="EMBL/GenBank/DDBJ databases">
        <title>Complete genome sequence of the cellulolytic planctomycete Telmatocola sphagniphila SP2T and characterization of the first cellulase from planctomycetes.</title>
        <authorList>
            <person name="Rakitin A.L."/>
            <person name="Beletsky A.V."/>
            <person name="Naumoff D.G."/>
            <person name="Kulichevskaya I.S."/>
            <person name="Mardanov A.V."/>
            <person name="Ravin N.V."/>
            <person name="Dedysh S.N."/>
        </authorList>
    </citation>
    <scope>NUCLEOTIDE SEQUENCE</scope>
    <source>
        <strain evidence="1">SP2T</strain>
    </source>
</reference>
<organism evidence="1 2">
    <name type="scientific">Telmatocola sphagniphila</name>
    <dbReference type="NCBI Taxonomy" id="1123043"/>
    <lineage>
        <taxon>Bacteria</taxon>
        <taxon>Pseudomonadati</taxon>
        <taxon>Planctomycetota</taxon>
        <taxon>Planctomycetia</taxon>
        <taxon>Gemmatales</taxon>
        <taxon>Gemmataceae</taxon>
    </lineage>
</organism>
<gene>
    <name evidence="1" type="ORF">KIH39_03085</name>
</gene>
<evidence type="ECO:0008006" key="3">
    <source>
        <dbReference type="Google" id="ProtNLM"/>
    </source>
</evidence>
<dbReference type="InterPro" id="IPR023213">
    <property type="entry name" value="CAT-like_dom_sf"/>
</dbReference>
<evidence type="ECO:0000313" key="2">
    <source>
        <dbReference type="Proteomes" id="UP000676194"/>
    </source>
</evidence>
<dbReference type="AlphaFoldDB" id="A0A8E6B871"/>
<dbReference type="Proteomes" id="UP000676194">
    <property type="component" value="Chromosome"/>
</dbReference>